<evidence type="ECO:0000256" key="1">
    <source>
        <dbReference type="ARBA" id="ARBA00004604"/>
    </source>
</evidence>
<dbReference type="PROSITE" id="PS51194">
    <property type="entry name" value="HELICASE_CTER"/>
    <property type="match status" value="1"/>
</dbReference>
<evidence type="ECO:0000259" key="11">
    <source>
        <dbReference type="PROSITE" id="PS51192"/>
    </source>
</evidence>
<dbReference type="GO" id="GO:0003723">
    <property type="term" value="F:RNA binding"/>
    <property type="evidence" value="ECO:0007669"/>
    <property type="project" value="UniProtKB-UniRule"/>
</dbReference>
<comment type="function">
    <text evidence="9">RNA helicase.</text>
</comment>
<evidence type="ECO:0000256" key="3">
    <source>
        <dbReference type="ARBA" id="ARBA00022741"/>
    </source>
</evidence>
<feature type="region of interest" description="Disordered" evidence="10">
    <location>
        <begin position="31"/>
        <end position="342"/>
    </location>
</feature>
<dbReference type="GO" id="GO:0006364">
    <property type="term" value="P:rRNA processing"/>
    <property type="evidence" value="ECO:0007669"/>
    <property type="project" value="UniProtKB-KW"/>
</dbReference>
<name>A0A4U0TR00_9PEZI</name>
<keyword evidence="6 9" id="KW-0067">ATP-binding</keyword>
<dbReference type="InterPro" id="IPR014014">
    <property type="entry name" value="RNA_helicase_DEAD_Q_motif"/>
</dbReference>
<comment type="caution">
    <text evidence="14">The sequence shown here is derived from an EMBL/GenBank/DDBJ whole genome shotgun (WGS) entry which is preliminary data.</text>
</comment>
<dbReference type="InterPro" id="IPR014001">
    <property type="entry name" value="Helicase_ATP-bd"/>
</dbReference>
<feature type="domain" description="DEAD-box RNA helicase Q" evidence="13">
    <location>
        <begin position="382"/>
        <end position="410"/>
    </location>
</feature>
<evidence type="ECO:0000256" key="5">
    <source>
        <dbReference type="ARBA" id="ARBA00022806"/>
    </source>
</evidence>
<dbReference type="SMART" id="SM00487">
    <property type="entry name" value="DEXDc"/>
    <property type="match status" value="1"/>
</dbReference>
<evidence type="ECO:0000313" key="14">
    <source>
        <dbReference type="EMBL" id="TKA24528.1"/>
    </source>
</evidence>
<protein>
    <recommendedName>
        <fullName evidence="9">ATP-dependent RNA helicase</fullName>
        <ecNumber evidence="9">3.6.4.13</ecNumber>
    </recommendedName>
</protein>
<evidence type="ECO:0000256" key="4">
    <source>
        <dbReference type="ARBA" id="ARBA00022801"/>
    </source>
</evidence>
<dbReference type="EC" id="3.6.4.13" evidence="9"/>
<evidence type="ECO:0000259" key="12">
    <source>
        <dbReference type="PROSITE" id="PS51194"/>
    </source>
</evidence>
<dbReference type="Gene3D" id="3.40.50.300">
    <property type="entry name" value="P-loop containing nucleotide triphosphate hydrolases"/>
    <property type="match status" value="2"/>
</dbReference>
<feature type="compositionally biased region" description="Basic and acidic residues" evidence="10">
    <location>
        <begin position="113"/>
        <end position="127"/>
    </location>
</feature>
<dbReference type="Pfam" id="PF00270">
    <property type="entry name" value="DEAD"/>
    <property type="match status" value="2"/>
</dbReference>
<gene>
    <name evidence="14" type="ORF">B0A50_06685</name>
</gene>
<feature type="compositionally biased region" description="Basic and acidic residues" evidence="10">
    <location>
        <begin position="306"/>
        <end position="322"/>
    </location>
</feature>
<feature type="region of interest" description="Disordered" evidence="10">
    <location>
        <begin position="533"/>
        <end position="560"/>
    </location>
</feature>
<dbReference type="InterPro" id="IPR000629">
    <property type="entry name" value="RNA-helicase_DEAD-box_CS"/>
</dbReference>
<feature type="compositionally biased region" description="Low complexity" evidence="10">
    <location>
        <begin position="884"/>
        <end position="901"/>
    </location>
</feature>
<accession>A0A4U0TR00</accession>
<keyword evidence="7 9" id="KW-0694">RNA-binding</keyword>
<dbReference type="GO" id="GO:0005730">
    <property type="term" value="C:nucleolus"/>
    <property type="evidence" value="ECO:0007669"/>
    <property type="project" value="UniProtKB-SubCell"/>
</dbReference>
<evidence type="ECO:0000256" key="9">
    <source>
        <dbReference type="RuleBase" id="RU365068"/>
    </source>
</evidence>
<dbReference type="PANTHER" id="PTHR24031">
    <property type="entry name" value="RNA HELICASE"/>
    <property type="match status" value="1"/>
</dbReference>
<dbReference type="Pfam" id="PF00271">
    <property type="entry name" value="Helicase_C"/>
    <property type="match status" value="1"/>
</dbReference>
<keyword evidence="4 9" id="KW-0378">Hydrolase</keyword>
<dbReference type="OrthoDB" id="3370at2759"/>
<feature type="compositionally biased region" description="Basic and acidic residues" evidence="10">
    <location>
        <begin position="244"/>
        <end position="260"/>
    </location>
</feature>
<dbReference type="GO" id="GO:0003724">
    <property type="term" value="F:RNA helicase activity"/>
    <property type="evidence" value="ECO:0007669"/>
    <property type="project" value="UniProtKB-EC"/>
</dbReference>
<dbReference type="GO" id="GO:0016787">
    <property type="term" value="F:hydrolase activity"/>
    <property type="evidence" value="ECO:0007669"/>
    <property type="project" value="UniProtKB-KW"/>
</dbReference>
<dbReference type="AlphaFoldDB" id="A0A4U0TR00"/>
<comment type="subcellular location">
    <subcellularLocation>
        <location evidence="1">Nucleus</location>
        <location evidence="1">Nucleolus</location>
    </subcellularLocation>
</comment>
<dbReference type="SUPFAM" id="SSF52540">
    <property type="entry name" value="P-loop containing nucleoside triphosphate hydrolases"/>
    <property type="match status" value="2"/>
</dbReference>
<reference evidence="14 15" key="1">
    <citation type="submission" date="2017-03" db="EMBL/GenBank/DDBJ databases">
        <title>Genomes of endolithic fungi from Antarctica.</title>
        <authorList>
            <person name="Coleine C."/>
            <person name="Masonjones S."/>
            <person name="Stajich J.E."/>
        </authorList>
    </citation>
    <scope>NUCLEOTIDE SEQUENCE [LARGE SCALE GENOMIC DNA]</scope>
    <source>
        <strain evidence="14 15">CCFEE 6315</strain>
    </source>
</reference>
<dbReference type="GO" id="GO:0005524">
    <property type="term" value="F:ATP binding"/>
    <property type="evidence" value="ECO:0007669"/>
    <property type="project" value="UniProtKB-UniRule"/>
</dbReference>
<keyword evidence="2" id="KW-0698">rRNA processing</keyword>
<comment type="domain">
    <text evidence="9">The Q motif is unique to and characteristic of the DEAD box family of RNA helicases and controls ATP binding and hydrolysis.</text>
</comment>
<feature type="region of interest" description="Disordered" evidence="10">
    <location>
        <begin position="752"/>
        <end position="822"/>
    </location>
</feature>
<dbReference type="InterPro" id="IPR001650">
    <property type="entry name" value="Helicase_C-like"/>
</dbReference>
<dbReference type="PROSITE" id="PS00039">
    <property type="entry name" value="DEAD_ATP_HELICASE"/>
    <property type="match status" value="1"/>
</dbReference>
<feature type="compositionally biased region" description="Basic and acidic residues" evidence="10">
    <location>
        <begin position="137"/>
        <end position="156"/>
    </location>
</feature>
<evidence type="ECO:0000256" key="7">
    <source>
        <dbReference type="ARBA" id="ARBA00022884"/>
    </source>
</evidence>
<dbReference type="CDD" id="cd17956">
    <property type="entry name" value="DEADc_DDX51"/>
    <property type="match status" value="1"/>
</dbReference>
<evidence type="ECO:0000313" key="15">
    <source>
        <dbReference type="Proteomes" id="UP000308549"/>
    </source>
</evidence>
<organism evidence="14 15">
    <name type="scientific">Salinomyces thailandicus</name>
    <dbReference type="NCBI Taxonomy" id="706561"/>
    <lineage>
        <taxon>Eukaryota</taxon>
        <taxon>Fungi</taxon>
        <taxon>Dikarya</taxon>
        <taxon>Ascomycota</taxon>
        <taxon>Pezizomycotina</taxon>
        <taxon>Dothideomycetes</taxon>
        <taxon>Dothideomycetidae</taxon>
        <taxon>Mycosphaerellales</taxon>
        <taxon>Teratosphaeriaceae</taxon>
        <taxon>Salinomyces</taxon>
    </lineage>
</organism>
<feature type="domain" description="Helicase ATP-binding" evidence="11">
    <location>
        <begin position="428"/>
        <end position="682"/>
    </location>
</feature>
<proteinExistence type="inferred from homology"/>
<dbReference type="InterPro" id="IPR027417">
    <property type="entry name" value="P-loop_NTPase"/>
</dbReference>
<feature type="domain" description="Helicase C-terminal" evidence="12">
    <location>
        <begin position="828"/>
        <end position="994"/>
    </location>
</feature>
<comment type="similarity">
    <text evidence="9">Belongs to the DEAD box helicase family.</text>
</comment>
<feature type="compositionally biased region" description="Acidic residues" evidence="10">
    <location>
        <begin position="547"/>
        <end position="560"/>
    </location>
</feature>
<feature type="region of interest" description="Disordered" evidence="10">
    <location>
        <begin position="883"/>
        <end position="905"/>
    </location>
</feature>
<keyword evidence="5 9" id="KW-0347">Helicase</keyword>
<evidence type="ECO:0000256" key="2">
    <source>
        <dbReference type="ARBA" id="ARBA00022552"/>
    </source>
</evidence>
<dbReference type="Proteomes" id="UP000308549">
    <property type="component" value="Unassembled WGS sequence"/>
</dbReference>
<feature type="short sequence motif" description="Q motif" evidence="8">
    <location>
        <begin position="382"/>
        <end position="410"/>
    </location>
</feature>
<dbReference type="EMBL" id="NAJL01000043">
    <property type="protein sequence ID" value="TKA24528.1"/>
    <property type="molecule type" value="Genomic_DNA"/>
</dbReference>
<comment type="catalytic activity">
    <reaction evidence="9">
        <text>ATP + H2O = ADP + phosphate + H(+)</text>
        <dbReference type="Rhea" id="RHEA:13065"/>
        <dbReference type="ChEBI" id="CHEBI:15377"/>
        <dbReference type="ChEBI" id="CHEBI:15378"/>
        <dbReference type="ChEBI" id="CHEBI:30616"/>
        <dbReference type="ChEBI" id="CHEBI:43474"/>
        <dbReference type="ChEBI" id="CHEBI:456216"/>
        <dbReference type="EC" id="3.6.4.13"/>
    </reaction>
</comment>
<dbReference type="PROSITE" id="PS51192">
    <property type="entry name" value="HELICASE_ATP_BIND_1"/>
    <property type="match status" value="1"/>
</dbReference>
<feature type="compositionally biased region" description="Basic and acidic residues" evidence="10">
    <location>
        <begin position="58"/>
        <end position="67"/>
    </location>
</feature>
<sequence>MAMAPLYKRYIPPKASASAAAVPVSTTPAKIVNPAAEQKSSHNGAPHEEKGEGKRKRDRSEEEIAERKAKKLRKKGVDPATATEQANVLVSQDAEVKQNGESGAKAAQVGQQDGEKAVSDGAGKDGQKMSIKKRHKLEKEARKVKKAEAKAVKEVDEPGLEIGAGESGSQSQKLQQEAHTVQDQVMQDEVVEDADKAKEPKKPKKKRKGDESAVDLRAASDDHNMPDAVNIEDVKMKDKKRRQTAKESDTVIDQPARDVDIEVSAASLPKKRRHKLESTLVQASEETTAPAIDDDEEAGHLSRHGGVIEKFQKSTQKARDQRLPSPSSKHSGEDANDEQPVLHDLVPLPQPEKAPTPEFTPDVSALPPWLAKPTVVSSDAKATFSELGLQPETAKHLKDLGFIDALPVQQALTPLLLPPGSKGAKYLAGTESVVSDLAVSAATGSGKTIAYVLPVIEALKQRRRQDQLKAVVVVPTRELVAQVAAVAESLVKPLGQIKVGTATGTGKLRDEQEKLVHRSYRYDRTGYQALMEKAKRQQRQAVHDPSASDEDEDEMETDEYDTGEIQRLEDALRGPIDHVPVYSSTVDILVCTPGRLLEHLNITLGFGLKDLEWLILDEADKLLDAQYDGFLERVNEDLTHPQLPDRLLAGPSGRVRKVVLSATMTRDVSKLAGLRLHRPQMIVVRSTNEALVSEDAVPVAENTLQSVRQVGEGYELPPSLVEYCVPVGDGSEKPLYLLKTLEEKMLNGVESKLGKNTSSSLDAEGKMDVDDKTDSESSDTESLSSSSLSSSSSEPSDSSSNSTPSSANSRASSPEPTTPSAAAIGLHPSRAALLSASEPSSNSETPTILIFTSSNESASRLHHLLAALKPSWRPYLLLLTKSQPAPTRTSKSSTSASSKSPLIAISTDRSSRGLDSLSASHRPITHVLQYDVPRSLTSYIHRVGRTARAGRAGEAWTLYSHAEARWFLKDVARSESVKRGGVVEKVKLAFGEGGSGQADEDLRRRFEGVVEDMRESVFGGGGEGRG</sequence>
<feature type="compositionally biased region" description="Basic and acidic residues" evidence="10">
    <location>
        <begin position="763"/>
        <end position="775"/>
    </location>
</feature>
<dbReference type="PROSITE" id="PS51195">
    <property type="entry name" value="Q_MOTIF"/>
    <property type="match status" value="1"/>
</dbReference>
<evidence type="ECO:0000256" key="8">
    <source>
        <dbReference type="PROSITE-ProRule" id="PRU00552"/>
    </source>
</evidence>
<evidence type="ECO:0000256" key="10">
    <source>
        <dbReference type="SAM" id="MobiDB-lite"/>
    </source>
</evidence>
<feature type="compositionally biased region" description="Low complexity" evidence="10">
    <location>
        <begin position="780"/>
        <end position="815"/>
    </location>
</feature>
<keyword evidence="15" id="KW-1185">Reference proteome</keyword>
<dbReference type="InterPro" id="IPR011545">
    <property type="entry name" value="DEAD/DEAH_box_helicase_dom"/>
</dbReference>
<evidence type="ECO:0000256" key="6">
    <source>
        <dbReference type="ARBA" id="ARBA00022840"/>
    </source>
</evidence>
<keyword evidence="3 9" id="KW-0547">Nucleotide-binding</keyword>
<feature type="compositionally biased region" description="Polar residues" evidence="10">
    <location>
        <begin position="167"/>
        <end position="179"/>
    </location>
</feature>
<evidence type="ECO:0000259" key="13">
    <source>
        <dbReference type="PROSITE" id="PS51195"/>
    </source>
</evidence>